<dbReference type="KEGG" id="abi:Aboo_0213"/>
<evidence type="ECO:0000313" key="2">
    <source>
        <dbReference type="Proteomes" id="UP000001400"/>
    </source>
</evidence>
<gene>
    <name evidence="1" type="ordered locus">Aboo_0213</name>
</gene>
<dbReference type="eggNOG" id="arCOG13503">
    <property type="taxonomic scope" value="Archaea"/>
</dbReference>
<name>B5IHD4_ACIB4</name>
<dbReference type="OrthoDB" id="362891at2157"/>
<dbReference type="STRING" id="439481.Aboo_0213"/>
<dbReference type="AlphaFoldDB" id="B5IHD4"/>
<dbReference type="HOGENOM" id="CLU_1544121_0_0_2"/>
<keyword evidence="2" id="KW-1185">Reference proteome</keyword>
<organism evidence="1 2">
    <name type="scientific">Aciduliprofundum boonei (strain DSM 19572 / T469)</name>
    <dbReference type="NCBI Taxonomy" id="439481"/>
    <lineage>
        <taxon>Archaea</taxon>
        <taxon>Methanobacteriati</taxon>
        <taxon>Thermoplasmatota</taxon>
        <taxon>DHVE2 group</taxon>
        <taxon>Candidatus Aciduliprofundum</taxon>
    </lineage>
</organism>
<proteinExistence type="predicted"/>
<accession>B5IHD4</accession>
<dbReference type="GeneID" id="8827154"/>
<dbReference type="EMBL" id="CP001941">
    <property type="protein sequence ID" value="ADD08025.1"/>
    <property type="molecule type" value="Genomic_DNA"/>
</dbReference>
<dbReference type="RefSeq" id="WP_008086649.1">
    <property type="nucleotide sequence ID" value="NC_013926.1"/>
</dbReference>
<dbReference type="Proteomes" id="UP000001400">
    <property type="component" value="Chromosome"/>
</dbReference>
<sequence length="173" mass="20284">MDEKTLAKYGFTVIDIAYLSDDQKALLELELGKKKPNKRVLKLFKRFSSVSKRVEGYTTYLKGYDMDTKAMQWIMDMYSSTPPSNKNYKIMEDIILNYTKVQIWLGNFFSLMNSFNHSMNLRKLSSAEKIMKKMELETNRGRRIFKAFNSSLKALRASIMGEKEEEPSLMYFT</sequence>
<reference evidence="1" key="1">
    <citation type="submission" date="2010-02" db="EMBL/GenBank/DDBJ databases">
        <title>Complete sequence of Aciduliprofundum boonei T469.</title>
        <authorList>
            <consortium name="US DOE Joint Genome Institute"/>
            <person name="Lucas S."/>
            <person name="Copeland A."/>
            <person name="Lapidus A."/>
            <person name="Cheng J.-F."/>
            <person name="Bruce D."/>
            <person name="Goodwin L."/>
            <person name="Pitluck S."/>
            <person name="Saunders E."/>
            <person name="Detter J.C."/>
            <person name="Han C."/>
            <person name="Tapia R."/>
            <person name="Land M."/>
            <person name="Hauser L."/>
            <person name="Kyrpides N."/>
            <person name="Mikhailova N."/>
            <person name="Flores G."/>
            <person name="Reysenbach A.-L."/>
            <person name="Woyke T."/>
        </authorList>
    </citation>
    <scope>NUCLEOTIDE SEQUENCE</scope>
    <source>
        <strain evidence="1">T469</strain>
    </source>
</reference>
<evidence type="ECO:0000313" key="1">
    <source>
        <dbReference type="EMBL" id="ADD08025.1"/>
    </source>
</evidence>
<protein>
    <submittedName>
        <fullName evidence="1">Uncharacterized protein</fullName>
    </submittedName>
</protein>